<feature type="compositionally biased region" description="Basic and acidic residues" evidence="1">
    <location>
        <begin position="564"/>
        <end position="574"/>
    </location>
</feature>
<evidence type="ECO:0000256" key="1">
    <source>
        <dbReference type="SAM" id="MobiDB-lite"/>
    </source>
</evidence>
<evidence type="ECO:0000313" key="4">
    <source>
        <dbReference type="Proteomes" id="UP000265515"/>
    </source>
</evidence>
<dbReference type="Gramene" id="GBG89104">
    <property type="protein sequence ID" value="GBG89104"/>
    <property type="gene ID" value="CBR_g48815"/>
</dbReference>
<feature type="compositionally biased region" description="Low complexity" evidence="1">
    <location>
        <begin position="1"/>
        <end position="12"/>
    </location>
</feature>
<feature type="region of interest" description="Disordered" evidence="1">
    <location>
        <begin position="411"/>
        <end position="517"/>
    </location>
</feature>
<proteinExistence type="predicted"/>
<organism evidence="3 4">
    <name type="scientific">Chara braunii</name>
    <name type="common">Braun's stonewort</name>
    <dbReference type="NCBI Taxonomy" id="69332"/>
    <lineage>
        <taxon>Eukaryota</taxon>
        <taxon>Viridiplantae</taxon>
        <taxon>Streptophyta</taxon>
        <taxon>Charophyceae</taxon>
        <taxon>Charales</taxon>
        <taxon>Characeae</taxon>
        <taxon>Chara</taxon>
    </lineage>
</organism>
<reference evidence="3 4" key="1">
    <citation type="journal article" date="2018" name="Cell">
        <title>The Chara Genome: Secondary Complexity and Implications for Plant Terrestrialization.</title>
        <authorList>
            <person name="Nishiyama T."/>
            <person name="Sakayama H."/>
            <person name="Vries J.D."/>
            <person name="Buschmann H."/>
            <person name="Saint-Marcoux D."/>
            <person name="Ullrich K.K."/>
            <person name="Haas F.B."/>
            <person name="Vanderstraeten L."/>
            <person name="Becker D."/>
            <person name="Lang D."/>
            <person name="Vosolsobe S."/>
            <person name="Rombauts S."/>
            <person name="Wilhelmsson P.K.I."/>
            <person name="Janitza P."/>
            <person name="Kern R."/>
            <person name="Heyl A."/>
            <person name="Rumpler F."/>
            <person name="Villalobos L.I.A.C."/>
            <person name="Clay J.M."/>
            <person name="Skokan R."/>
            <person name="Toyoda A."/>
            <person name="Suzuki Y."/>
            <person name="Kagoshima H."/>
            <person name="Schijlen E."/>
            <person name="Tajeshwar N."/>
            <person name="Catarino B."/>
            <person name="Hetherington A.J."/>
            <person name="Saltykova A."/>
            <person name="Bonnot C."/>
            <person name="Breuninger H."/>
            <person name="Symeonidi A."/>
            <person name="Radhakrishnan G.V."/>
            <person name="Van Nieuwerburgh F."/>
            <person name="Deforce D."/>
            <person name="Chang C."/>
            <person name="Karol K.G."/>
            <person name="Hedrich R."/>
            <person name="Ulvskov P."/>
            <person name="Glockner G."/>
            <person name="Delwiche C.F."/>
            <person name="Petrasek J."/>
            <person name="Van de Peer Y."/>
            <person name="Friml J."/>
            <person name="Beilby M."/>
            <person name="Dolan L."/>
            <person name="Kohara Y."/>
            <person name="Sugano S."/>
            <person name="Fujiyama A."/>
            <person name="Delaux P.-M."/>
            <person name="Quint M."/>
            <person name="TheiBen G."/>
            <person name="Hagemann M."/>
            <person name="Harholt J."/>
            <person name="Dunand C."/>
            <person name="Zachgo S."/>
            <person name="Langdale J."/>
            <person name="Maumus F."/>
            <person name="Straeten D.V.D."/>
            <person name="Gould S.B."/>
            <person name="Rensing S.A."/>
        </authorList>
    </citation>
    <scope>NUCLEOTIDE SEQUENCE [LARGE SCALE GENOMIC DNA]</scope>
    <source>
        <strain evidence="3 4">S276</strain>
    </source>
</reference>
<comment type="caution">
    <text evidence="3">The sequence shown here is derived from an EMBL/GenBank/DDBJ whole genome shotgun (WGS) entry which is preliminary data.</text>
</comment>
<dbReference type="Proteomes" id="UP000265515">
    <property type="component" value="Unassembled WGS sequence"/>
</dbReference>
<dbReference type="GO" id="GO:0046983">
    <property type="term" value="F:protein dimerization activity"/>
    <property type="evidence" value="ECO:0007669"/>
    <property type="project" value="InterPro"/>
</dbReference>
<dbReference type="OrthoDB" id="4951847at2759"/>
<gene>
    <name evidence="3" type="ORF">CBR_g48815</name>
</gene>
<feature type="compositionally biased region" description="Acidic residues" evidence="1">
    <location>
        <begin position="468"/>
        <end position="495"/>
    </location>
</feature>
<dbReference type="AlphaFoldDB" id="A0A388M3F4"/>
<feature type="domain" description="HAT C-terminal dimerisation" evidence="2">
    <location>
        <begin position="303"/>
        <end position="367"/>
    </location>
</feature>
<dbReference type="EMBL" id="BFEA01000716">
    <property type="protein sequence ID" value="GBG89104.1"/>
    <property type="molecule type" value="Genomic_DNA"/>
</dbReference>
<name>A0A388M3F4_CHABU</name>
<evidence type="ECO:0000259" key="2">
    <source>
        <dbReference type="Pfam" id="PF05699"/>
    </source>
</evidence>
<dbReference type="InterPro" id="IPR012337">
    <property type="entry name" value="RNaseH-like_sf"/>
</dbReference>
<accession>A0A388M3F4</accession>
<dbReference type="SUPFAM" id="SSF53098">
    <property type="entry name" value="Ribonuclease H-like"/>
    <property type="match status" value="1"/>
</dbReference>
<dbReference type="Pfam" id="PF05699">
    <property type="entry name" value="Dimer_Tnp_hAT"/>
    <property type="match status" value="1"/>
</dbReference>
<feature type="region of interest" description="Disordered" evidence="1">
    <location>
        <begin position="1"/>
        <end position="28"/>
    </location>
</feature>
<feature type="region of interest" description="Disordered" evidence="1">
    <location>
        <begin position="564"/>
        <end position="598"/>
    </location>
</feature>
<sequence length="598" mass="67343">MASISGTSSVVGKGKEKVKANDAAPPFEAQLEQRQKELERDNVVYRWIERGREAEPKGYDQYWVRCKLCMKTFTTSKTRAVEHFVRKGKAAKTCQYKSGEMLHLLALRGATIEGDTAKRMLHEYRVEKGIAEDTGMERTGNVDKSTEDNIEQHLQPSPTPGREVRTMEEENVCGLQEAEVGTPVPPSCVGSSSAAKSVKTTQTSIRRWTENTAQKKLDMQWGMALFRSRVPFNLVCVDETKALHNLYMELGKTKAKVDMPTFGTLRTVILDAVYEDVKTAELCEKEPMWDRFGVADSSLTQKTASQWWSSYGGKHPKLQKIATRVTTMWSTATPCKRNRSSLDLIHTKRRKNLSSASLAKLVYIHWNMQLQCIPKSLKDGFVDVWASFFDEAEAPSPNDDPILPGPLVQDEEELRRQSNLRKTPKGRIPVGGGLEDSDTESSNEEIIWSDKPRETRALLQRSAKGEDVVDLDYAESEEDDEDVDGDGDHEEEDAVYDPNFVDLPPTHHSDEENNAAFEDGSDLECWSVEQQSCALASTSRDNVDRAAAKAMANGRDRLLVQQRVREEEARREAAPFRSTARLPRQPPPVQDMLVDEQQ</sequence>
<dbReference type="InterPro" id="IPR008906">
    <property type="entry name" value="HATC_C_dom"/>
</dbReference>
<evidence type="ECO:0000313" key="3">
    <source>
        <dbReference type="EMBL" id="GBG89104.1"/>
    </source>
</evidence>
<protein>
    <recommendedName>
        <fullName evidence="2">HAT C-terminal dimerisation domain-containing protein</fullName>
    </recommendedName>
</protein>
<keyword evidence="4" id="KW-1185">Reference proteome</keyword>